<evidence type="ECO:0000313" key="3">
    <source>
        <dbReference type="EMBL" id="GER59551.1"/>
    </source>
</evidence>
<feature type="signal peptide" evidence="1">
    <location>
        <begin position="1"/>
        <end position="23"/>
    </location>
</feature>
<accession>A0A5J4J145</accession>
<comment type="caution">
    <text evidence="3">The sequence shown here is derived from an EMBL/GenBank/DDBJ whole genome shotgun (WGS) entry which is preliminary data.</text>
</comment>
<dbReference type="CDD" id="cd12820">
    <property type="entry name" value="LbR_YadA-like"/>
    <property type="match status" value="1"/>
</dbReference>
<dbReference type="SUPFAM" id="SSF101967">
    <property type="entry name" value="Adhesin YadA, collagen-binding domain"/>
    <property type="match status" value="2"/>
</dbReference>
<evidence type="ECO:0000259" key="2">
    <source>
        <dbReference type="Pfam" id="PF05658"/>
    </source>
</evidence>
<feature type="domain" description="Trimeric autotransporter adhesin YadA-like head" evidence="2">
    <location>
        <begin position="157"/>
        <end position="179"/>
    </location>
</feature>
<dbReference type="EMBL" id="BKCG01000003">
    <property type="protein sequence ID" value="GER59551.1"/>
    <property type="molecule type" value="Genomic_DNA"/>
</dbReference>
<dbReference type="Proteomes" id="UP000326509">
    <property type="component" value="Unassembled WGS sequence"/>
</dbReference>
<organism evidence="3 4">
    <name type="scientific">Patiriisocius marinus</name>
    <dbReference type="NCBI Taxonomy" id="1397112"/>
    <lineage>
        <taxon>Bacteria</taxon>
        <taxon>Pseudomonadati</taxon>
        <taxon>Bacteroidota</taxon>
        <taxon>Flavobacteriia</taxon>
        <taxon>Flavobacteriales</taxon>
        <taxon>Flavobacteriaceae</taxon>
        <taxon>Patiriisocius</taxon>
    </lineage>
</organism>
<dbReference type="Gene3D" id="2.150.10.10">
    <property type="entry name" value="Serralysin-like metalloprotease, C-terminal"/>
    <property type="match status" value="2"/>
</dbReference>
<name>A0A5J4J145_9FLAO</name>
<dbReference type="AlphaFoldDB" id="A0A5J4J145"/>
<dbReference type="InterPro" id="IPR011049">
    <property type="entry name" value="Serralysin-like_metalloprot_C"/>
</dbReference>
<proteinExistence type="predicted"/>
<gene>
    <name evidence="3" type="ORF">ULMA_16590</name>
</gene>
<feature type="domain" description="Trimeric autotransporter adhesin YadA-like head" evidence="2">
    <location>
        <begin position="198"/>
        <end position="220"/>
    </location>
</feature>
<keyword evidence="4" id="KW-1185">Reference proteome</keyword>
<dbReference type="RefSeq" id="WP_151673938.1">
    <property type="nucleotide sequence ID" value="NZ_BKCG01000003.1"/>
</dbReference>
<feature type="domain" description="Trimeric autotransporter adhesin YadA-like head" evidence="2">
    <location>
        <begin position="281"/>
        <end position="306"/>
    </location>
</feature>
<sequence length="546" mass="57650">MNTFFKSFSSLAILFSLANPIYAQVGINTDTPHSSSSLDIVSSDSGVLVPRMTENQKNNIVAPTKGLLIFQNNAQEGFWYFNGTIWVPIDNKGEFFSDNGVIYNVTNRASDDFVVGSKSLDNVSGNDDDSRLFFDKGKSAFRVGYNNSTSWDNANLGSYSVAIGFNNTATGSHAVALGRETIANAPYAVSLGRSNNVTGSNGTSFGYLNEVSANYATAIGRVNIASGEYSFVGGVDNDATGLNSFAFGNRSFSTGEYSFALGRLNTASGNYSAAIGFTNVASNEGAFAIGSESTASGLNSMAIGNNLLAPSYSEIALGLYNTDYTPASTTDTQGTDRIFSVGNGFRSGGVTTQNNALTILKNGHVGIGTDNPNEALEIHGDDNFSGDADLDMHSYGNNITSFHIRSAAGTQNNPTSVTNKGNANYYNMEAQGYDGAGYKNASAIRMGAMANNLTGVNDMPGRIDFHTSTDGTVDNKLRMRIDDNGNVGIGTTAATSIDEKLVVEGKIKATSINFSGVPVYNTELEAASLSTGDIYQTTNGELRIKQ</sequence>
<dbReference type="GO" id="GO:0019867">
    <property type="term" value="C:outer membrane"/>
    <property type="evidence" value="ECO:0007669"/>
    <property type="project" value="InterPro"/>
</dbReference>
<evidence type="ECO:0000313" key="4">
    <source>
        <dbReference type="Proteomes" id="UP000326509"/>
    </source>
</evidence>
<evidence type="ECO:0000256" key="1">
    <source>
        <dbReference type="SAM" id="SignalP"/>
    </source>
</evidence>
<dbReference type="InterPro" id="IPR008640">
    <property type="entry name" value="Adhesin_Head_dom"/>
</dbReference>
<protein>
    <recommendedName>
        <fullName evidence="2">Trimeric autotransporter adhesin YadA-like head domain-containing protein</fullName>
    </recommendedName>
</protein>
<dbReference type="Pfam" id="PF05658">
    <property type="entry name" value="YadA_head"/>
    <property type="match status" value="4"/>
</dbReference>
<feature type="chain" id="PRO_5023935748" description="Trimeric autotransporter adhesin YadA-like head domain-containing protein" evidence="1">
    <location>
        <begin position="24"/>
        <end position="546"/>
    </location>
</feature>
<dbReference type="OrthoDB" id="1405942at2"/>
<feature type="domain" description="Trimeric autotransporter adhesin YadA-like head" evidence="2">
    <location>
        <begin position="239"/>
        <end position="262"/>
    </location>
</feature>
<reference evidence="3 4" key="1">
    <citation type="submission" date="2019-08" db="EMBL/GenBank/DDBJ databases">
        <title>Draft genome sequence of Ulvibacter marinus type strain NBRC 109484.</title>
        <authorList>
            <person name="Kawano K."/>
            <person name="Ushijima N."/>
            <person name="Kihara M."/>
            <person name="Itoh H."/>
        </authorList>
    </citation>
    <scope>NUCLEOTIDE SEQUENCE [LARGE SCALE GENOMIC DNA]</scope>
    <source>
        <strain evidence="3 4">NBRC 109484</strain>
    </source>
</reference>
<keyword evidence="1" id="KW-0732">Signal</keyword>